<feature type="transmembrane region" description="Helical" evidence="1">
    <location>
        <begin position="105"/>
        <end position="121"/>
    </location>
</feature>
<proteinExistence type="predicted"/>
<feature type="transmembrane region" description="Helical" evidence="1">
    <location>
        <begin position="552"/>
        <end position="573"/>
    </location>
</feature>
<accession>A0ABR7NL05</accession>
<evidence type="ECO:0000313" key="4">
    <source>
        <dbReference type="Proteomes" id="UP000658131"/>
    </source>
</evidence>
<feature type="transmembrane region" description="Helical" evidence="1">
    <location>
        <begin position="128"/>
        <end position="148"/>
    </location>
</feature>
<evidence type="ECO:0000259" key="2">
    <source>
        <dbReference type="Pfam" id="PF06808"/>
    </source>
</evidence>
<feature type="transmembrane region" description="Helical" evidence="1">
    <location>
        <begin position="168"/>
        <end position="192"/>
    </location>
</feature>
<keyword evidence="1" id="KW-0472">Membrane</keyword>
<evidence type="ECO:0000256" key="1">
    <source>
        <dbReference type="SAM" id="Phobius"/>
    </source>
</evidence>
<keyword evidence="1" id="KW-0812">Transmembrane</keyword>
<dbReference type="NCBIfam" id="TIGR02123">
    <property type="entry name" value="TRAP_fused"/>
    <property type="match status" value="1"/>
</dbReference>
<reference evidence="3 4" key="1">
    <citation type="submission" date="2020-08" db="EMBL/GenBank/DDBJ databases">
        <title>Genome public.</title>
        <authorList>
            <person name="Liu C."/>
            <person name="Sun Q."/>
        </authorList>
    </citation>
    <scope>NUCLEOTIDE SEQUENCE [LARGE SCALE GENOMIC DNA]</scope>
    <source>
        <strain evidence="3 4">BX1</strain>
    </source>
</reference>
<gene>
    <name evidence="3" type="ORF">H8717_11800</name>
</gene>
<sequence>MFSELKAYFQDMSVYKKIICVLCVFLSGYDLLAATVIRINYWVHYPMNLLIAALVICLTSMEKRGKVSIGYIFDAAIGLAAVFSIGYYMLNYSEMLFRTTKPTDYDTFFGIICIIVCLTITRKATGSGLFIVTATFLTYGFFGQYLPAPFGHAGFKVSRLVRMIFGEVGIFGSPLTATATFVFLFCLFGAFLQNFAGGQFFIDLATGAAGKFRGGPAKVAVISSALFGTVSGSAIANVVTTGTFTIPLMKKTGYKDYFAGAVEAVASTGGQIMPPVMGATAFIMAEMTGIPYSEICIAALIPAALFFFSVFVMIDLEAVKLNLKGLDPEQVPDIKQILRDKWPLLSPLIGIILMLLVFKMSSSRTAVVAILITIIAPLIKRNIKITLTKVIDALYDGAHSCVSILASCTCAGIIIAVLAVTGLGVKLGSLLISLSGGYMWGLLFLTMLITIILGMGLPTPSAYIVCVSVVGQTLIEAGIPLMAAHLFIFYYAILSTVTPPVAMSAYTAAGIAKSNPNKTGWQGLALGLVAFIVPYMFVFGPALLMNGTPLEILRALCTAIVGVLCLGVAIIGYMKAKVSLPLRAAFLMCAFLLIDTSLLTDIIGVGVAAISYFLAMRKSKLAENTSV</sequence>
<dbReference type="InterPro" id="IPR011853">
    <property type="entry name" value="TRAP_DctM-Dct_fused"/>
</dbReference>
<dbReference type="RefSeq" id="WP_262400552.1">
    <property type="nucleotide sequence ID" value="NZ_JACRTB010000021.1"/>
</dbReference>
<feature type="transmembrane region" description="Helical" evidence="1">
    <location>
        <begin position="68"/>
        <end position="90"/>
    </location>
</feature>
<dbReference type="PANTHER" id="PTHR43849:SF2">
    <property type="entry name" value="BLL3936 PROTEIN"/>
    <property type="match status" value="1"/>
</dbReference>
<dbReference type="EMBL" id="JACRTB010000021">
    <property type="protein sequence ID" value="MBC8577087.1"/>
    <property type="molecule type" value="Genomic_DNA"/>
</dbReference>
<feature type="transmembrane region" description="Helical" evidence="1">
    <location>
        <begin position="403"/>
        <end position="425"/>
    </location>
</feature>
<feature type="transmembrane region" description="Helical" evidence="1">
    <location>
        <begin position="295"/>
        <end position="314"/>
    </location>
</feature>
<dbReference type="Pfam" id="PF06808">
    <property type="entry name" value="DctM"/>
    <property type="match status" value="1"/>
</dbReference>
<name>A0ABR7NL05_9FIRM</name>
<feature type="transmembrane region" description="Helical" evidence="1">
    <location>
        <begin position="488"/>
        <end position="512"/>
    </location>
</feature>
<dbReference type="Proteomes" id="UP000658131">
    <property type="component" value="Unassembled WGS sequence"/>
</dbReference>
<feature type="transmembrane region" description="Helical" evidence="1">
    <location>
        <begin position="524"/>
        <end position="545"/>
    </location>
</feature>
<feature type="transmembrane region" description="Helical" evidence="1">
    <location>
        <begin position="585"/>
        <end position="614"/>
    </location>
</feature>
<feature type="transmembrane region" description="Helical" evidence="1">
    <location>
        <begin position="365"/>
        <end position="383"/>
    </location>
</feature>
<evidence type="ECO:0000313" key="3">
    <source>
        <dbReference type="EMBL" id="MBC8577087.1"/>
    </source>
</evidence>
<dbReference type="InterPro" id="IPR010656">
    <property type="entry name" value="DctM"/>
</dbReference>
<keyword evidence="4" id="KW-1185">Reference proteome</keyword>
<comment type="caution">
    <text evidence="3">The sequence shown here is derived from an EMBL/GenBank/DDBJ whole genome shotgun (WGS) entry which is preliminary data.</text>
</comment>
<organism evidence="3 4">
    <name type="scientific">Yanshouia hominis</name>
    <dbReference type="NCBI Taxonomy" id="2763673"/>
    <lineage>
        <taxon>Bacteria</taxon>
        <taxon>Bacillati</taxon>
        <taxon>Bacillota</taxon>
        <taxon>Clostridia</taxon>
        <taxon>Eubacteriales</taxon>
        <taxon>Oscillospiraceae</taxon>
        <taxon>Yanshouia</taxon>
    </lineage>
</organism>
<feature type="transmembrane region" description="Helical" evidence="1">
    <location>
        <begin position="43"/>
        <end position="61"/>
    </location>
</feature>
<feature type="transmembrane region" description="Helical" evidence="1">
    <location>
        <begin position="437"/>
        <end position="456"/>
    </location>
</feature>
<feature type="domain" description="TRAP C4-dicarboxylate transport system permease DctM subunit" evidence="2">
    <location>
        <begin position="113"/>
        <end position="545"/>
    </location>
</feature>
<dbReference type="PANTHER" id="PTHR43849">
    <property type="entry name" value="BLL3936 PROTEIN"/>
    <property type="match status" value="1"/>
</dbReference>
<protein>
    <submittedName>
        <fullName evidence="3">TRAP transporter permease</fullName>
    </submittedName>
</protein>
<keyword evidence="1" id="KW-1133">Transmembrane helix</keyword>